<evidence type="ECO:0000313" key="2">
    <source>
        <dbReference type="EMBL" id="VFK63195.1"/>
    </source>
</evidence>
<organism evidence="2">
    <name type="scientific">Candidatus Kentrum sp. TUN</name>
    <dbReference type="NCBI Taxonomy" id="2126343"/>
    <lineage>
        <taxon>Bacteria</taxon>
        <taxon>Pseudomonadati</taxon>
        <taxon>Pseudomonadota</taxon>
        <taxon>Gammaproteobacteria</taxon>
        <taxon>Candidatus Kentrum</taxon>
    </lineage>
</organism>
<dbReference type="EMBL" id="CAADFV010000184">
    <property type="protein sequence ID" value="VFK68456.1"/>
    <property type="molecule type" value="Genomic_DNA"/>
</dbReference>
<evidence type="ECO:0000313" key="1">
    <source>
        <dbReference type="EMBL" id="VFK59782.1"/>
    </source>
</evidence>
<dbReference type="EMBL" id="CAADFY010000188">
    <property type="protein sequence ID" value="VFK59782.1"/>
    <property type="molecule type" value="Genomic_DNA"/>
</dbReference>
<reference evidence="2" key="1">
    <citation type="submission" date="2019-02" db="EMBL/GenBank/DDBJ databases">
        <authorList>
            <person name="Gruber-Vodicka R. H."/>
            <person name="Seah K. B. B."/>
        </authorList>
    </citation>
    <scope>NUCLEOTIDE SEQUENCE</scope>
    <source>
        <strain evidence="2">BECK_BY1</strain>
        <strain evidence="3">BECK_BY2</strain>
        <strain evidence="1">BECK_BY3</strain>
    </source>
</reference>
<protein>
    <submittedName>
        <fullName evidence="2">Uncharacterized protein</fullName>
    </submittedName>
</protein>
<proteinExistence type="predicted"/>
<dbReference type="EMBL" id="CAADFX010000202">
    <property type="protein sequence ID" value="VFK63195.1"/>
    <property type="molecule type" value="Genomic_DNA"/>
</dbReference>
<evidence type="ECO:0000313" key="3">
    <source>
        <dbReference type="EMBL" id="VFK68456.1"/>
    </source>
</evidence>
<name>A0A451AAZ2_9GAMM</name>
<sequence>MSNRYILTIAALGRFPELKVDKDRYERLKASKPILSHALAIEEKYEILISNFQELERDAINISVSEMVRNHIEYKDFFDVQLTLNIRLVNLLTAIRLYTDQLSSHICACLSSKDDTKAEIKKLFATEYDSSFDYRFMEALRNYVQHSGIPVHKISTGGEWTDINDGLLEYSIYFGTKREKLLLDDGFKKQVLEEMPEEVNLRSASRSYVEAISRIHKHAREMLDKVVKSSRLEIERAIQDYTEAYKEEPLGLYAYEYHGKQKIDEVSILLKWDDIRQELVRRNSELIKLRKRYVTSE</sequence>
<gene>
    <name evidence="2" type="ORF">BECKTUN1418D_GA0071000_12022</name>
    <name evidence="3" type="ORF">BECKTUN1418E_GA0071001_11842</name>
    <name evidence="1" type="ORF">BECKTUN1418F_GA0071002_11882</name>
</gene>
<accession>A0A451AAZ2</accession>
<dbReference type="AlphaFoldDB" id="A0A451AAZ2"/>